<comment type="caution">
    <text evidence="3">The sequence shown here is derived from an EMBL/GenBank/DDBJ whole genome shotgun (WGS) entry which is preliminary data.</text>
</comment>
<reference evidence="3 4" key="1">
    <citation type="submission" date="2022-11" db="EMBL/GenBank/DDBJ databases">
        <title>The characterization of three novel Bacteroidetes species and genomic analysis of their roles in tidal elemental geochemical cycles.</title>
        <authorList>
            <person name="Ma K.-J."/>
        </authorList>
    </citation>
    <scope>NUCLEOTIDE SEQUENCE [LARGE SCALE GENOMIC DNA]</scope>
    <source>
        <strain evidence="3 4">M82</strain>
    </source>
</reference>
<proteinExistence type="predicted"/>
<name>A0ABT3REK0_9BACT</name>
<accession>A0ABT3REK0</accession>
<protein>
    <submittedName>
        <fullName evidence="3">Copper resistance protein NlpE N-terminal domain-containing protein</fullName>
    </submittedName>
</protein>
<keyword evidence="4" id="KW-1185">Reference proteome</keyword>
<evidence type="ECO:0000256" key="2">
    <source>
        <dbReference type="SAM" id="SignalP"/>
    </source>
</evidence>
<evidence type="ECO:0000256" key="1">
    <source>
        <dbReference type="SAM" id="MobiDB-lite"/>
    </source>
</evidence>
<dbReference type="InterPro" id="IPR007298">
    <property type="entry name" value="Cu-R_lipoprotein_NlpE"/>
</dbReference>
<evidence type="ECO:0000313" key="3">
    <source>
        <dbReference type="EMBL" id="MCX2740264.1"/>
    </source>
</evidence>
<dbReference type="EMBL" id="JAPFQO010000006">
    <property type="protein sequence ID" value="MCX2740264.1"/>
    <property type="molecule type" value="Genomic_DNA"/>
</dbReference>
<dbReference type="Pfam" id="PF04170">
    <property type="entry name" value="NlpE"/>
    <property type="match status" value="1"/>
</dbReference>
<evidence type="ECO:0000313" key="4">
    <source>
        <dbReference type="Proteomes" id="UP001207228"/>
    </source>
</evidence>
<gene>
    <name evidence="3" type="ORF">OO017_09940</name>
</gene>
<organism evidence="3 4">
    <name type="scientific">Pontibacter anaerobius</name>
    <dbReference type="NCBI Taxonomy" id="2993940"/>
    <lineage>
        <taxon>Bacteria</taxon>
        <taxon>Pseudomonadati</taxon>
        <taxon>Bacteroidota</taxon>
        <taxon>Cytophagia</taxon>
        <taxon>Cytophagales</taxon>
        <taxon>Hymenobacteraceae</taxon>
        <taxon>Pontibacter</taxon>
    </lineage>
</organism>
<dbReference type="Gene3D" id="2.40.128.640">
    <property type="match status" value="1"/>
</dbReference>
<dbReference type="RefSeq" id="WP_266052326.1">
    <property type="nucleotide sequence ID" value="NZ_JAPFQO010000006.1"/>
</dbReference>
<dbReference type="Proteomes" id="UP001207228">
    <property type="component" value="Unassembled WGS sequence"/>
</dbReference>
<sequence length="183" mass="20151">MKTIITFFVLFTLTLGLQQAQAQSGKSYKEWLEESRKVSNKATSKKATAKGKATAAKAEDKAPAPVMAPPSGTFRGIMACADCKGIRTELILTGGPKDLNRTFTMKQMYVGKPDDKSVVSGSGKWILAKGNKQDPDAVILQLIPMEGDLNLMYFQQVSETEVKLLNNRQEEISDSKNYSLRKL</sequence>
<feature type="region of interest" description="Disordered" evidence="1">
    <location>
        <begin position="39"/>
        <end position="67"/>
    </location>
</feature>
<keyword evidence="2" id="KW-0732">Signal</keyword>
<feature type="chain" id="PRO_5045485337" evidence="2">
    <location>
        <begin position="23"/>
        <end position="183"/>
    </location>
</feature>
<feature type="signal peptide" evidence="2">
    <location>
        <begin position="1"/>
        <end position="22"/>
    </location>
</feature>